<name>A0A1A9W832_9MUSC</name>
<keyword evidence="1" id="KW-0812">Transmembrane</keyword>
<accession>A0A1A9W832</accession>
<evidence type="ECO:0000313" key="2">
    <source>
        <dbReference type="EnsemblMetazoa" id="GBRI009680-PA"/>
    </source>
</evidence>
<organism evidence="2 3">
    <name type="scientific">Glossina brevipalpis</name>
    <dbReference type="NCBI Taxonomy" id="37001"/>
    <lineage>
        <taxon>Eukaryota</taxon>
        <taxon>Metazoa</taxon>
        <taxon>Ecdysozoa</taxon>
        <taxon>Arthropoda</taxon>
        <taxon>Hexapoda</taxon>
        <taxon>Insecta</taxon>
        <taxon>Pterygota</taxon>
        <taxon>Neoptera</taxon>
        <taxon>Endopterygota</taxon>
        <taxon>Diptera</taxon>
        <taxon>Brachycera</taxon>
        <taxon>Muscomorpha</taxon>
        <taxon>Hippoboscoidea</taxon>
        <taxon>Glossinidae</taxon>
        <taxon>Glossina</taxon>
    </lineage>
</organism>
<reference evidence="2" key="2">
    <citation type="submission" date="2020-05" db="UniProtKB">
        <authorList>
            <consortium name="EnsemblMetazoa"/>
        </authorList>
    </citation>
    <scope>IDENTIFICATION</scope>
    <source>
        <strain evidence="2">IAEA</strain>
    </source>
</reference>
<protein>
    <submittedName>
        <fullName evidence="2">Uncharacterized protein</fullName>
    </submittedName>
</protein>
<evidence type="ECO:0000313" key="3">
    <source>
        <dbReference type="Proteomes" id="UP000091820"/>
    </source>
</evidence>
<dbReference type="AlphaFoldDB" id="A0A1A9W832"/>
<reference evidence="3" key="1">
    <citation type="submission" date="2014-03" db="EMBL/GenBank/DDBJ databases">
        <authorList>
            <person name="Aksoy S."/>
            <person name="Warren W."/>
            <person name="Wilson R.K."/>
        </authorList>
    </citation>
    <scope>NUCLEOTIDE SEQUENCE [LARGE SCALE GENOMIC DNA]</scope>
    <source>
        <strain evidence="3">IAEA</strain>
    </source>
</reference>
<sequence>MPPNQYPFGFYCVRRSFGSLLPLGIHILVKIFGDLKAAESLKFANNFINTTSLIAIAILDDNYLYFFVMLSYPMALASLVHDANTRRKYQQTLPSRDIKLKLSFEIKQCAVDAVLNSTLNFAAHF</sequence>
<keyword evidence="1" id="KW-1133">Transmembrane helix</keyword>
<feature type="transmembrane region" description="Helical" evidence="1">
    <location>
        <begin position="63"/>
        <end position="80"/>
    </location>
</feature>
<dbReference type="VEuPathDB" id="VectorBase:GBRI009680"/>
<keyword evidence="1" id="KW-0472">Membrane</keyword>
<evidence type="ECO:0000256" key="1">
    <source>
        <dbReference type="SAM" id="Phobius"/>
    </source>
</evidence>
<dbReference type="Proteomes" id="UP000091820">
    <property type="component" value="Unassembled WGS sequence"/>
</dbReference>
<keyword evidence="3" id="KW-1185">Reference proteome</keyword>
<dbReference type="EnsemblMetazoa" id="GBRI009680-RA">
    <property type="protein sequence ID" value="GBRI009680-PA"/>
    <property type="gene ID" value="GBRI009680"/>
</dbReference>
<proteinExistence type="predicted"/>